<dbReference type="InterPro" id="IPR051556">
    <property type="entry name" value="N-term/lysine_N-AcTrnsfr"/>
</dbReference>
<keyword evidence="5" id="KW-1185">Reference proteome</keyword>
<dbReference type="EMBL" id="CP128355">
    <property type="protein sequence ID" value="XAF71463.1"/>
    <property type="molecule type" value="Genomic_DNA"/>
</dbReference>
<dbReference type="RefSeq" id="WP_251518878.1">
    <property type="nucleotide sequence ID" value="NZ_CP128355.1"/>
</dbReference>
<dbReference type="PROSITE" id="PS51186">
    <property type="entry name" value="GNAT"/>
    <property type="match status" value="1"/>
</dbReference>
<dbReference type="SUPFAM" id="SSF55729">
    <property type="entry name" value="Acyl-CoA N-acyltransferases (Nat)"/>
    <property type="match status" value="1"/>
</dbReference>
<dbReference type="PANTHER" id="PTHR42919">
    <property type="entry name" value="N-ALPHA-ACETYLTRANSFERASE"/>
    <property type="match status" value="1"/>
</dbReference>
<dbReference type="Gene3D" id="3.40.630.30">
    <property type="match status" value="1"/>
</dbReference>
<evidence type="ECO:0000313" key="4">
    <source>
        <dbReference type="EMBL" id="XAF71463.1"/>
    </source>
</evidence>
<dbReference type="CDD" id="cd04301">
    <property type="entry name" value="NAT_SF"/>
    <property type="match status" value="1"/>
</dbReference>
<dbReference type="InterPro" id="IPR000182">
    <property type="entry name" value="GNAT_dom"/>
</dbReference>
<feature type="domain" description="N-acetyltransferase" evidence="3">
    <location>
        <begin position="2"/>
        <end position="155"/>
    </location>
</feature>
<dbReference type="Proteomes" id="UP001436297">
    <property type="component" value="Chromosome"/>
</dbReference>
<gene>
    <name evidence="4" type="ORF">QQM35_05050</name>
</gene>
<dbReference type="InterPro" id="IPR016181">
    <property type="entry name" value="Acyl_CoA_acyltransferase"/>
</dbReference>
<organism evidence="4 5">
    <name type="scientific">Staphylococcus hsinchuensis</name>
    <dbReference type="NCBI Taxonomy" id="3051183"/>
    <lineage>
        <taxon>Bacteria</taxon>
        <taxon>Bacillati</taxon>
        <taxon>Bacillota</taxon>
        <taxon>Bacilli</taxon>
        <taxon>Bacillales</taxon>
        <taxon>Staphylococcaceae</taxon>
        <taxon>Staphylococcus</taxon>
    </lineage>
</organism>
<keyword evidence="2" id="KW-0012">Acyltransferase</keyword>
<evidence type="ECO:0000256" key="1">
    <source>
        <dbReference type="ARBA" id="ARBA00022679"/>
    </source>
</evidence>
<sequence>MESIREDQHNFIKQIALQHEQQLDKQYHDYQHSDFSVGLREESLARGLRYKTDIVFAEVQGNQIIGFIWGRILKETNTMKIEMLYVDEDYRGKGIATSLKNALEKKAFSINVKRIETTVQNNNEMMKQMNRERGYKIEKVHMVKDLTINSEDDRK</sequence>
<protein>
    <submittedName>
        <fullName evidence="4">GNAT family N-acetyltransferase</fullName>
    </submittedName>
</protein>
<proteinExistence type="predicted"/>
<evidence type="ECO:0000259" key="3">
    <source>
        <dbReference type="PROSITE" id="PS51186"/>
    </source>
</evidence>
<reference evidence="4 5" key="1">
    <citation type="journal article" date="2024" name="Pathogens">
        <title>Staphylococcus hsinchuensis sp. nov., Isolated from Soymilk.</title>
        <authorList>
            <person name="Wang Y.T."/>
            <person name="Lin Y.C."/>
            <person name="Hsieh Y.H."/>
            <person name="Lin Y.T."/>
            <person name="Hamada M."/>
            <person name="Chen C.C."/>
            <person name="Liou J.S."/>
            <person name="Lee A.Y."/>
            <person name="Zhang W.L."/>
            <person name="Chen Y.T."/>
            <person name="Huang C.H."/>
        </authorList>
    </citation>
    <scope>NUCLEOTIDE SEQUENCE [LARGE SCALE GENOMIC DNA]</scope>
    <source>
        <strain evidence="4 5">H164</strain>
    </source>
</reference>
<accession>A0ABZ3EG92</accession>
<dbReference type="PANTHER" id="PTHR42919:SF8">
    <property type="entry name" value="N-ALPHA-ACETYLTRANSFERASE 50"/>
    <property type="match status" value="1"/>
</dbReference>
<name>A0ABZ3EG92_9STAP</name>
<evidence type="ECO:0000256" key="2">
    <source>
        <dbReference type="ARBA" id="ARBA00023315"/>
    </source>
</evidence>
<keyword evidence="1" id="KW-0808">Transferase</keyword>
<dbReference type="Pfam" id="PF00583">
    <property type="entry name" value="Acetyltransf_1"/>
    <property type="match status" value="1"/>
</dbReference>
<evidence type="ECO:0000313" key="5">
    <source>
        <dbReference type="Proteomes" id="UP001436297"/>
    </source>
</evidence>